<dbReference type="PANTHER" id="PTHR40524">
    <property type="entry name" value="PEPTIDASE_C39_2 DOMAIN-CONTAINING PROTEIN"/>
    <property type="match status" value="1"/>
</dbReference>
<gene>
    <name evidence="3" type="ORF">OS242_20350</name>
</gene>
<feature type="domain" description="Peptidase C39-like" evidence="2">
    <location>
        <begin position="38"/>
        <end position="176"/>
    </location>
</feature>
<evidence type="ECO:0000313" key="4">
    <source>
        <dbReference type="Proteomes" id="UP001208017"/>
    </source>
</evidence>
<accession>A0ABT3X8E6</accession>
<dbReference type="InterPro" id="IPR039564">
    <property type="entry name" value="Peptidase_C39-like"/>
</dbReference>
<reference evidence="3 4" key="1">
    <citation type="submission" date="2022-11" db="EMBL/GenBank/DDBJ databases">
        <title>Study of microbial diversity in lake waters.</title>
        <authorList>
            <person name="Zhang J."/>
        </authorList>
    </citation>
    <scope>NUCLEOTIDE SEQUENCE [LARGE SCALE GENOMIC DNA]</scope>
    <source>
        <strain evidence="3 4">DT12</strain>
    </source>
</reference>
<organism evidence="3 4">
    <name type="scientific">Tumebacillus lacus</name>
    <dbReference type="NCBI Taxonomy" id="2995335"/>
    <lineage>
        <taxon>Bacteria</taxon>
        <taxon>Bacillati</taxon>
        <taxon>Bacillota</taxon>
        <taxon>Bacilli</taxon>
        <taxon>Bacillales</taxon>
        <taxon>Alicyclobacillaceae</taxon>
        <taxon>Tumebacillus</taxon>
    </lineage>
</organism>
<keyword evidence="4" id="KW-1185">Reference proteome</keyword>
<dbReference type="Proteomes" id="UP001208017">
    <property type="component" value="Unassembled WGS sequence"/>
</dbReference>
<keyword evidence="1" id="KW-0732">Signal</keyword>
<name>A0ABT3X8E6_9BACL</name>
<feature type="chain" id="PRO_5046117593" evidence="1">
    <location>
        <begin position="22"/>
        <end position="197"/>
    </location>
</feature>
<evidence type="ECO:0000256" key="1">
    <source>
        <dbReference type="SAM" id="SignalP"/>
    </source>
</evidence>
<dbReference type="PANTHER" id="PTHR40524:SF1">
    <property type="entry name" value="PEPTIDASE C39-LIKE DOMAIN-CONTAINING PROTEIN"/>
    <property type="match status" value="1"/>
</dbReference>
<sequence>MIKKALTSLVLTTALVTGAVAVPGMTQTPAAEANFVAPLYKQTDSRWSADLMGGGGTIGSEGCVITSVAMALAHKGITISGATTTPKNFNTWLKGNGGYSGDNLVWGAVPKLNSSRITFQGRYYGGTSTSGSLSSATLRSYLDAGNKAIIAQVRGGAHWVLLTGHNGGLIFACNDPGYSNTSYANTDFTGFAVYTIN</sequence>
<comment type="caution">
    <text evidence="3">The sequence shown here is derived from an EMBL/GenBank/DDBJ whole genome shotgun (WGS) entry which is preliminary data.</text>
</comment>
<dbReference type="Pfam" id="PF13529">
    <property type="entry name" value="Peptidase_C39_2"/>
    <property type="match status" value="1"/>
</dbReference>
<feature type="signal peptide" evidence="1">
    <location>
        <begin position="1"/>
        <end position="21"/>
    </location>
</feature>
<evidence type="ECO:0000259" key="2">
    <source>
        <dbReference type="Pfam" id="PF13529"/>
    </source>
</evidence>
<proteinExistence type="predicted"/>
<protein>
    <submittedName>
        <fullName evidence="3">C39 family peptidase</fullName>
    </submittedName>
</protein>
<evidence type="ECO:0000313" key="3">
    <source>
        <dbReference type="EMBL" id="MCX7572262.1"/>
    </source>
</evidence>
<dbReference type="EMBL" id="JAPMLT010000018">
    <property type="protein sequence ID" value="MCX7572262.1"/>
    <property type="molecule type" value="Genomic_DNA"/>
</dbReference>
<dbReference type="Gene3D" id="3.90.70.10">
    <property type="entry name" value="Cysteine proteinases"/>
    <property type="match status" value="1"/>
</dbReference>
<dbReference type="RefSeq" id="WP_267153513.1">
    <property type="nucleotide sequence ID" value="NZ_JAPMLT010000018.1"/>
</dbReference>